<dbReference type="FunFam" id="3.40.1030.10:FF:000002">
    <property type="entry name" value="Anthranilate phosphoribosyltransferase"/>
    <property type="match status" value="1"/>
</dbReference>
<dbReference type="EMBL" id="KI913958">
    <property type="protein sequence ID" value="ETW04297.1"/>
    <property type="molecule type" value="Genomic_DNA"/>
</dbReference>
<evidence type="ECO:0000313" key="11">
    <source>
        <dbReference type="EMBL" id="ETW04297.1"/>
    </source>
</evidence>
<dbReference type="NCBIfam" id="TIGR01245">
    <property type="entry name" value="trpD"/>
    <property type="match status" value="1"/>
</dbReference>
<name>A0A024UEI9_9STRA</name>
<comment type="similarity">
    <text evidence="8">Belongs to the anthranilate phosphoribosyltransferase family.</text>
</comment>
<dbReference type="InterPro" id="IPR005940">
    <property type="entry name" value="Anthranilate_Pribosyl_Tfrase"/>
</dbReference>
<dbReference type="PANTHER" id="PTHR43285:SF2">
    <property type="entry name" value="ANTHRANILATE PHOSPHORIBOSYLTRANSFERASE"/>
    <property type="match status" value="1"/>
</dbReference>
<evidence type="ECO:0000256" key="3">
    <source>
        <dbReference type="ARBA" id="ARBA00022605"/>
    </source>
</evidence>
<dbReference type="GO" id="GO:0004048">
    <property type="term" value="F:anthranilate phosphoribosyltransferase activity"/>
    <property type="evidence" value="ECO:0007669"/>
    <property type="project" value="UniProtKB-EC"/>
</dbReference>
<keyword evidence="3" id="KW-0028">Amino-acid biosynthesis</keyword>
<dbReference type="GO" id="GO:0005829">
    <property type="term" value="C:cytosol"/>
    <property type="evidence" value="ECO:0007669"/>
    <property type="project" value="TreeGrafter"/>
</dbReference>
<keyword evidence="7" id="KW-0057">Aromatic amino acid biosynthesis</keyword>
<keyword evidence="6" id="KW-0822">Tryptophan biosynthesis</keyword>
<evidence type="ECO:0000256" key="7">
    <source>
        <dbReference type="ARBA" id="ARBA00023141"/>
    </source>
</evidence>
<protein>
    <recommendedName>
        <fullName evidence="2">anthranilate phosphoribosyltransferase</fullName>
        <ecNumber evidence="2">2.4.2.18</ecNumber>
    </recommendedName>
</protein>
<feature type="domain" description="Glycosyl transferase family 3 N-terminal" evidence="10">
    <location>
        <begin position="4"/>
        <end position="64"/>
    </location>
</feature>
<evidence type="ECO:0000256" key="2">
    <source>
        <dbReference type="ARBA" id="ARBA00011948"/>
    </source>
</evidence>
<evidence type="ECO:0000256" key="4">
    <source>
        <dbReference type="ARBA" id="ARBA00022676"/>
    </source>
</evidence>
<evidence type="ECO:0000256" key="5">
    <source>
        <dbReference type="ARBA" id="ARBA00022679"/>
    </source>
</evidence>
<keyword evidence="4 11" id="KW-0328">Glycosyltransferase</keyword>
<keyword evidence="5 11" id="KW-0808">Transferase</keyword>
<evidence type="ECO:0000259" key="9">
    <source>
        <dbReference type="Pfam" id="PF00591"/>
    </source>
</evidence>
<dbReference type="InterPro" id="IPR017459">
    <property type="entry name" value="Glycosyl_Trfase_fam3_N_dom"/>
</dbReference>
<sequence>MKVLLEKLAQRQDLTAEEMVVIMDTIALGAADPIQIGVFLSLLRSKGETPVEVQSLVSVMLRHARLVPLQQDVKTLDIVGTGGDGANTVNLSTSAAILAAACGAKVAKHGNRSVSSRSGSADVLEVMGVPMLEPQHISPCINEANIAFMYAPHFHPAMKHVAPVRKSMGIRSVFNVLGPLINPAKCQTSVIGVYTPSLLDLFGQVLHLMGVEHALVVHCAGLDELNPIGDAEIVEVTQQGCQRYTLTPEEIGIPRCTLKDLEGGDADENCRILRQVFQGGEHCENAIGNTIAYNAGAGRFPVRAAPRLTVSCRRVVCVRVGQHNQAWLRSGEGCAESWRGYYLLFHVFGTLTQGTMCSSEDAGPLERSSDAVACLATCCRPIMLS</sequence>
<dbReference type="RefSeq" id="XP_008867253.1">
    <property type="nucleotide sequence ID" value="XM_008869031.1"/>
</dbReference>
<organism evidence="11">
    <name type="scientific">Aphanomyces invadans</name>
    <dbReference type="NCBI Taxonomy" id="157072"/>
    <lineage>
        <taxon>Eukaryota</taxon>
        <taxon>Sar</taxon>
        <taxon>Stramenopiles</taxon>
        <taxon>Oomycota</taxon>
        <taxon>Saprolegniomycetes</taxon>
        <taxon>Saprolegniales</taxon>
        <taxon>Verrucalvaceae</taxon>
        <taxon>Aphanomyces</taxon>
    </lineage>
</organism>
<dbReference type="Pfam" id="PF00591">
    <property type="entry name" value="Glycos_transf_3"/>
    <property type="match status" value="1"/>
</dbReference>
<gene>
    <name evidence="11" type="ORF">H310_04612</name>
</gene>
<accession>A0A024UEI9</accession>
<dbReference type="VEuPathDB" id="FungiDB:H310_04612"/>
<dbReference type="GeneID" id="20081662"/>
<dbReference type="AlphaFoldDB" id="A0A024UEI9"/>
<dbReference type="PANTHER" id="PTHR43285">
    <property type="entry name" value="ANTHRANILATE PHOSPHORIBOSYLTRANSFERASE"/>
    <property type="match status" value="1"/>
</dbReference>
<evidence type="ECO:0000256" key="6">
    <source>
        <dbReference type="ARBA" id="ARBA00022822"/>
    </source>
</evidence>
<dbReference type="STRING" id="157072.A0A024UEI9"/>
<proteinExistence type="inferred from homology"/>
<dbReference type="InterPro" id="IPR035902">
    <property type="entry name" value="Nuc_phospho_transferase"/>
</dbReference>
<evidence type="ECO:0000256" key="1">
    <source>
        <dbReference type="ARBA" id="ARBA00004907"/>
    </source>
</evidence>
<reference evidence="11" key="1">
    <citation type="submission" date="2013-12" db="EMBL/GenBank/DDBJ databases">
        <title>The Genome Sequence of Aphanomyces invadans NJM9701.</title>
        <authorList>
            <consortium name="The Broad Institute Genomics Platform"/>
            <person name="Russ C."/>
            <person name="Tyler B."/>
            <person name="van West P."/>
            <person name="Dieguez-Uribeondo J."/>
            <person name="Young S.K."/>
            <person name="Zeng Q."/>
            <person name="Gargeya S."/>
            <person name="Fitzgerald M."/>
            <person name="Abouelleil A."/>
            <person name="Alvarado L."/>
            <person name="Chapman S.B."/>
            <person name="Gainer-Dewar J."/>
            <person name="Goldberg J."/>
            <person name="Griggs A."/>
            <person name="Gujja S."/>
            <person name="Hansen M."/>
            <person name="Howarth C."/>
            <person name="Imamovic A."/>
            <person name="Ireland A."/>
            <person name="Larimer J."/>
            <person name="McCowan C."/>
            <person name="Murphy C."/>
            <person name="Pearson M."/>
            <person name="Poon T.W."/>
            <person name="Priest M."/>
            <person name="Roberts A."/>
            <person name="Saif S."/>
            <person name="Shea T."/>
            <person name="Sykes S."/>
            <person name="Wortman J."/>
            <person name="Nusbaum C."/>
            <person name="Birren B."/>
        </authorList>
    </citation>
    <scope>NUCLEOTIDE SEQUENCE [LARGE SCALE GENOMIC DNA]</scope>
    <source>
        <strain evidence="11">NJM9701</strain>
    </source>
</reference>
<dbReference type="eggNOG" id="KOG1438">
    <property type="taxonomic scope" value="Eukaryota"/>
</dbReference>
<dbReference type="Pfam" id="PF02885">
    <property type="entry name" value="Glycos_trans_3N"/>
    <property type="match status" value="1"/>
</dbReference>
<evidence type="ECO:0000256" key="8">
    <source>
        <dbReference type="ARBA" id="ARBA00061500"/>
    </source>
</evidence>
<dbReference type="OrthoDB" id="427800at2759"/>
<dbReference type="InterPro" id="IPR036320">
    <property type="entry name" value="Glycosyl_Trfase_fam3_N_dom_sf"/>
</dbReference>
<dbReference type="Gene3D" id="1.20.970.10">
    <property type="entry name" value="Transferase, Pyrimidine Nucleoside Phosphorylase, Chain C"/>
    <property type="match status" value="1"/>
</dbReference>
<dbReference type="GO" id="GO:0000162">
    <property type="term" value="P:L-tryptophan biosynthetic process"/>
    <property type="evidence" value="ECO:0007669"/>
    <property type="project" value="UniProtKB-KW"/>
</dbReference>
<dbReference type="SUPFAM" id="SSF47648">
    <property type="entry name" value="Nucleoside phosphorylase/phosphoribosyltransferase N-terminal domain"/>
    <property type="match status" value="1"/>
</dbReference>
<dbReference type="HAMAP" id="MF_00211">
    <property type="entry name" value="TrpD"/>
    <property type="match status" value="1"/>
</dbReference>
<dbReference type="InterPro" id="IPR000312">
    <property type="entry name" value="Glycosyl_Trfase_fam3"/>
</dbReference>
<evidence type="ECO:0000259" key="10">
    <source>
        <dbReference type="Pfam" id="PF02885"/>
    </source>
</evidence>
<comment type="pathway">
    <text evidence="1">Amino-acid biosynthesis; L-tryptophan biosynthesis; L-tryptophan from chorismate: step 2/5.</text>
</comment>
<dbReference type="Gene3D" id="3.40.1030.10">
    <property type="entry name" value="Nucleoside phosphorylase/phosphoribosyltransferase catalytic domain"/>
    <property type="match status" value="1"/>
</dbReference>
<dbReference type="EC" id="2.4.2.18" evidence="2"/>
<feature type="domain" description="Glycosyl transferase family 3" evidence="9">
    <location>
        <begin position="74"/>
        <end position="297"/>
    </location>
</feature>
<dbReference type="SUPFAM" id="SSF52418">
    <property type="entry name" value="Nucleoside phosphorylase/phosphoribosyltransferase catalytic domain"/>
    <property type="match status" value="1"/>
</dbReference>